<dbReference type="InterPro" id="IPR007848">
    <property type="entry name" value="Small_mtfrase_dom"/>
</dbReference>
<evidence type="ECO:0000256" key="3">
    <source>
        <dbReference type="ARBA" id="ARBA00022679"/>
    </source>
</evidence>
<dbReference type="SUPFAM" id="SSF53335">
    <property type="entry name" value="S-adenosyl-L-methionine-dependent methyltransferases"/>
    <property type="match status" value="1"/>
</dbReference>
<evidence type="ECO:0000259" key="5">
    <source>
        <dbReference type="Pfam" id="PF05175"/>
    </source>
</evidence>
<dbReference type="Proteomes" id="UP001162131">
    <property type="component" value="Unassembled WGS sequence"/>
</dbReference>
<accession>A0AAU9JIW8</accession>
<proteinExistence type="inferred from homology"/>
<protein>
    <recommendedName>
        <fullName evidence="5">Methyltransferase small domain-containing protein</fullName>
    </recommendedName>
</protein>
<dbReference type="PANTHER" id="PTHR45875:SF1">
    <property type="entry name" value="METHYLTRANSFERASE N6AMT1"/>
    <property type="match status" value="1"/>
</dbReference>
<dbReference type="PANTHER" id="PTHR45875">
    <property type="entry name" value="METHYLTRANSFERASE N6AMT1"/>
    <property type="match status" value="1"/>
</dbReference>
<dbReference type="GO" id="GO:0008276">
    <property type="term" value="F:protein methyltransferase activity"/>
    <property type="evidence" value="ECO:0007669"/>
    <property type="project" value="TreeGrafter"/>
</dbReference>
<dbReference type="InterPro" id="IPR029063">
    <property type="entry name" value="SAM-dependent_MTases_sf"/>
</dbReference>
<dbReference type="GO" id="GO:0003676">
    <property type="term" value="F:nucleic acid binding"/>
    <property type="evidence" value="ECO:0007669"/>
    <property type="project" value="InterPro"/>
</dbReference>
<dbReference type="InterPro" id="IPR002052">
    <property type="entry name" value="DNA_methylase_N6_adenine_CS"/>
</dbReference>
<name>A0AAU9JIW8_9CILI</name>
<dbReference type="AlphaFoldDB" id="A0AAU9JIW8"/>
<keyword evidence="2" id="KW-0489">Methyltransferase</keyword>
<evidence type="ECO:0000256" key="1">
    <source>
        <dbReference type="ARBA" id="ARBA00006149"/>
    </source>
</evidence>
<dbReference type="GO" id="GO:0008757">
    <property type="term" value="F:S-adenosylmethionine-dependent methyltransferase activity"/>
    <property type="evidence" value="ECO:0007669"/>
    <property type="project" value="TreeGrafter"/>
</dbReference>
<reference evidence="6" key="1">
    <citation type="submission" date="2021-09" db="EMBL/GenBank/DDBJ databases">
        <authorList>
            <consortium name="AG Swart"/>
            <person name="Singh M."/>
            <person name="Singh A."/>
            <person name="Seah K."/>
            <person name="Emmerich C."/>
        </authorList>
    </citation>
    <scope>NUCLEOTIDE SEQUENCE</scope>
    <source>
        <strain evidence="6">ATCC30299</strain>
    </source>
</reference>
<dbReference type="PROSITE" id="PS00092">
    <property type="entry name" value="N6_MTASE"/>
    <property type="match status" value="1"/>
</dbReference>
<evidence type="ECO:0000313" key="7">
    <source>
        <dbReference type="Proteomes" id="UP001162131"/>
    </source>
</evidence>
<sequence length="211" mass="23328">MESRKANLEHITKLDKRSVYPPSVDTYLLADSIVNDIQFIRSLNPAIILEVGVGCGAVLASVGINLGEAYYLGVDINPKSAELAKTTLEINNVQISEFIAIDIFKGMNLSNKVDVIVCNPPYVATSAEEYQECQARMDISSSFSGGVDGREFIDKLLELASDYLSEKGVMYMICEIHNGYIDGTKVSEERKGCEGVMVLKRTKFSEIRRIN</sequence>
<keyword evidence="3" id="KW-0808">Transferase</keyword>
<comment type="caution">
    <text evidence="6">The sequence shown here is derived from an EMBL/GenBank/DDBJ whole genome shotgun (WGS) entry which is preliminary data.</text>
</comment>
<dbReference type="Pfam" id="PF05175">
    <property type="entry name" value="MTS"/>
    <property type="match status" value="1"/>
</dbReference>
<dbReference type="GO" id="GO:0035657">
    <property type="term" value="C:eRF1 methyltransferase complex"/>
    <property type="evidence" value="ECO:0007669"/>
    <property type="project" value="TreeGrafter"/>
</dbReference>
<gene>
    <name evidence="6" type="ORF">BSTOLATCC_MIC36215</name>
</gene>
<keyword evidence="4" id="KW-0949">S-adenosyl-L-methionine</keyword>
<evidence type="ECO:0000256" key="4">
    <source>
        <dbReference type="ARBA" id="ARBA00022691"/>
    </source>
</evidence>
<dbReference type="GO" id="GO:0032259">
    <property type="term" value="P:methylation"/>
    <property type="evidence" value="ECO:0007669"/>
    <property type="project" value="UniProtKB-KW"/>
</dbReference>
<dbReference type="CDD" id="cd02440">
    <property type="entry name" value="AdoMet_MTases"/>
    <property type="match status" value="1"/>
</dbReference>
<keyword evidence="7" id="KW-1185">Reference proteome</keyword>
<feature type="domain" description="Methyltransferase small" evidence="5">
    <location>
        <begin position="48"/>
        <end position="131"/>
    </location>
</feature>
<comment type="similarity">
    <text evidence="1">Belongs to the eukaryotic/archaeal PrmC-related family.</text>
</comment>
<dbReference type="InterPro" id="IPR052190">
    <property type="entry name" value="Euk-Arch_PrmC-MTase"/>
</dbReference>
<dbReference type="EMBL" id="CAJZBQ010000036">
    <property type="protein sequence ID" value="CAG9324424.1"/>
    <property type="molecule type" value="Genomic_DNA"/>
</dbReference>
<organism evidence="6 7">
    <name type="scientific">Blepharisma stoltei</name>
    <dbReference type="NCBI Taxonomy" id="1481888"/>
    <lineage>
        <taxon>Eukaryota</taxon>
        <taxon>Sar</taxon>
        <taxon>Alveolata</taxon>
        <taxon>Ciliophora</taxon>
        <taxon>Postciliodesmatophora</taxon>
        <taxon>Heterotrichea</taxon>
        <taxon>Heterotrichida</taxon>
        <taxon>Blepharismidae</taxon>
        <taxon>Blepharisma</taxon>
    </lineage>
</organism>
<evidence type="ECO:0000313" key="6">
    <source>
        <dbReference type="EMBL" id="CAG9324424.1"/>
    </source>
</evidence>
<dbReference type="Gene3D" id="3.40.50.150">
    <property type="entry name" value="Vaccinia Virus protein VP39"/>
    <property type="match status" value="1"/>
</dbReference>
<evidence type="ECO:0000256" key="2">
    <source>
        <dbReference type="ARBA" id="ARBA00022603"/>
    </source>
</evidence>